<dbReference type="GO" id="GO:0020037">
    <property type="term" value="F:heme binding"/>
    <property type="evidence" value="ECO:0007669"/>
    <property type="project" value="InterPro"/>
</dbReference>
<evidence type="ECO:0000256" key="7">
    <source>
        <dbReference type="ARBA" id="ARBA00022617"/>
    </source>
</evidence>
<evidence type="ECO:0000256" key="11">
    <source>
        <dbReference type="ARBA" id="ARBA00023002"/>
    </source>
</evidence>
<reference evidence="17 18" key="1">
    <citation type="submission" date="2017-07" db="EMBL/GenBank/DDBJ databases">
        <authorList>
            <person name="Talla V."/>
            <person name="Backstrom N."/>
        </authorList>
    </citation>
    <scope>NUCLEOTIDE SEQUENCE [LARGE SCALE GENOMIC DNA]</scope>
</reference>
<evidence type="ECO:0000256" key="8">
    <source>
        <dbReference type="ARBA" id="ARBA00022723"/>
    </source>
</evidence>
<dbReference type="SUPFAM" id="SSF48264">
    <property type="entry name" value="Cytochrome P450"/>
    <property type="match status" value="1"/>
</dbReference>
<dbReference type="Proteomes" id="UP000324832">
    <property type="component" value="Unassembled WGS sequence"/>
</dbReference>
<proteinExistence type="inferred from homology"/>
<dbReference type="GO" id="GO:0005506">
    <property type="term" value="F:iron ion binding"/>
    <property type="evidence" value="ECO:0007669"/>
    <property type="project" value="InterPro"/>
</dbReference>
<dbReference type="Pfam" id="PF00067">
    <property type="entry name" value="p450"/>
    <property type="match status" value="2"/>
</dbReference>
<evidence type="ECO:0000256" key="1">
    <source>
        <dbReference type="ARBA" id="ARBA00001971"/>
    </source>
</evidence>
<dbReference type="Gene3D" id="1.10.630.10">
    <property type="entry name" value="Cytochrome P450"/>
    <property type="match status" value="2"/>
</dbReference>
<comment type="subcellular location">
    <subcellularLocation>
        <location evidence="4">Endoplasmic reticulum membrane</location>
        <topology evidence="4">Peripheral membrane protein</topology>
    </subcellularLocation>
    <subcellularLocation>
        <location evidence="3">Microsome membrane</location>
        <topology evidence="3">Peripheral membrane protein</topology>
    </subcellularLocation>
</comment>
<keyword evidence="11" id="KW-0560">Oxidoreductase</keyword>
<keyword evidence="14 16" id="KW-0472">Membrane</keyword>
<dbReference type="CDD" id="cd11056">
    <property type="entry name" value="CYP6-like"/>
    <property type="match status" value="1"/>
</dbReference>
<accession>A0A5E4PVQ5</accession>
<comment type="cofactor">
    <cofactor evidence="1">
        <name>heme</name>
        <dbReference type="ChEBI" id="CHEBI:30413"/>
    </cofactor>
</comment>
<evidence type="ECO:0000256" key="12">
    <source>
        <dbReference type="ARBA" id="ARBA00023004"/>
    </source>
</evidence>
<gene>
    <name evidence="17" type="ORF">LSINAPIS_LOCUS3077</name>
</gene>
<dbReference type="EC" id="1.14.14.1" evidence="6"/>
<evidence type="ECO:0000256" key="9">
    <source>
        <dbReference type="ARBA" id="ARBA00022824"/>
    </source>
</evidence>
<dbReference type="InterPro" id="IPR001128">
    <property type="entry name" value="Cyt_P450"/>
</dbReference>
<dbReference type="PANTHER" id="PTHR24292:SF54">
    <property type="entry name" value="CYP9F3-RELATED"/>
    <property type="match status" value="1"/>
</dbReference>
<evidence type="ECO:0000256" key="10">
    <source>
        <dbReference type="ARBA" id="ARBA00022848"/>
    </source>
</evidence>
<evidence type="ECO:0000256" key="5">
    <source>
        <dbReference type="ARBA" id="ARBA00010617"/>
    </source>
</evidence>
<evidence type="ECO:0000256" key="2">
    <source>
        <dbReference type="ARBA" id="ARBA00003690"/>
    </source>
</evidence>
<dbReference type="InterPro" id="IPR050476">
    <property type="entry name" value="Insect_CytP450_Detox"/>
</dbReference>
<keyword evidence="16" id="KW-1133">Transmembrane helix</keyword>
<evidence type="ECO:0000256" key="6">
    <source>
        <dbReference type="ARBA" id="ARBA00012109"/>
    </source>
</evidence>
<keyword evidence="13" id="KW-0503">Monooxygenase</keyword>
<dbReference type="GO" id="GO:0016712">
    <property type="term" value="F:oxidoreductase activity, acting on paired donors, with incorporation or reduction of molecular oxygen, reduced flavin or flavoprotein as one donor, and incorporation of one atom of oxygen"/>
    <property type="evidence" value="ECO:0007669"/>
    <property type="project" value="UniProtKB-EC"/>
</dbReference>
<keyword evidence="8" id="KW-0479">Metal-binding</keyword>
<dbReference type="PANTHER" id="PTHR24292">
    <property type="entry name" value="CYTOCHROME P450"/>
    <property type="match status" value="1"/>
</dbReference>
<comment type="catalytic activity">
    <reaction evidence="15">
        <text>an organic molecule + reduced [NADPH--hemoprotein reductase] + O2 = an alcohol + oxidized [NADPH--hemoprotein reductase] + H2O + H(+)</text>
        <dbReference type="Rhea" id="RHEA:17149"/>
        <dbReference type="Rhea" id="RHEA-COMP:11964"/>
        <dbReference type="Rhea" id="RHEA-COMP:11965"/>
        <dbReference type="ChEBI" id="CHEBI:15377"/>
        <dbReference type="ChEBI" id="CHEBI:15378"/>
        <dbReference type="ChEBI" id="CHEBI:15379"/>
        <dbReference type="ChEBI" id="CHEBI:30879"/>
        <dbReference type="ChEBI" id="CHEBI:57618"/>
        <dbReference type="ChEBI" id="CHEBI:58210"/>
        <dbReference type="ChEBI" id="CHEBI:142491"/>
        <dbReference type="EC" id="1.14.14.1"/>
    </reaction>
</comment>
<sequence length="491" mass="57788">MLFLIWAVVLFATLYLYLRSVYTKFSASGVKNPPTIPLLGNVLPLLLRRRHFADDIDVYYNQYPEERFFGRYEFLNPLVVVRDLELIKKIAIKDFEYFIDHRGFSDEKVEPLFARNLFSLKGDEWKDMRSTLSPAFTSSKIRLMVPFMEEVGNQMIASLKKKIEETGASCAFGLKVDSHLDANNTFYEQGKTASSFKMRQLLMFFAYSAFPSIVKRLKLTLFSKDTTNFFISLVLDTMKNREENNIIRPDMIHLLMEAKKVGMSFALHELALHPEVQERLAQEIKDTHERSKGKLDFNLIQNMQYMDMVVSEVLRLWPPGISLDRLCCKDYNMGKPNKYENRDFILRKGDLVAIPMFSIHRDAKYFPDPEKFDPERFSDENKHLIKSMTYMPFGSRFALLELKMLIYQIILHMEVSPCEKTCIPSKLSVESVNLRLVGDHWLNFKIRQFEIIYMNLVLYIYFYIVPIYKFNLLEQLLHKVVIYFIKSLTFK</sequence>
<keyword evidence="7" id="KW-0349">Heme</keyword>
<name>A0A5E4PVQ5_9NEOP</name>
<dbReference type="GO" id="GO:0005789">
    <property type="term" value="C:endoplasmic reticulum membrane"/>
    <property type="evidence" value="ECO:0007669"/>
    <property type="project" value="UniProtKB-SubCell"/>
</dbReference>
<dbReference type="EMBL" id="FZQP02000693">
    <property type="protein sequence ID" value="VVC90086.1"/>
    <property type="molecule type" value="Genomic_DNA"/>
</dbReference>
<dbReference type="InterPro" id="IPR036396">
    <property type="entry name" value="Cyt_P450_sf"/>
</dbReference>
<protein>
    <recommendedName>
        <fullName evidence="6">unspecific monooxygenase</fullName>
        <ecNumber evidence="6">1.14.14.1</ecNumber>
    </recommendedName>
</protein>
<comment type="similarity">
    <text evidence="5">Belongs to the cytochrome P450 family.</text>
</comment>
<comment type="function">
    <text evidence="2">May be involved in the metabolism of insect hormones and in the breakdown of synthetic insecticides.</text>
</comment>
<keyword evidence="9" id="KW-0256">Endoplasmic reticulum</keyword>
<keyword evidence="18" id="KW-1185">Reference proteome</keyword>
<keyword evidence="10" id="KW-0492">Microsome</keyword>
<feature type="transmembrane region" description="Helical" evidence="16">
    <location>
        <begin position="451"/>
        <end position="470"/>
    </location>
</feature>
<evidence type="ECO:0000256" key="13">
    <source>
        <dbReference type="ARBA" id="ARBA00023033"/>
    </source>
</evidence>
<dbReference type="InterPro" id="IPR002403">
    <property type="entry name" value="Cyt_P450_E_grp-IV"/>
</dbReference>
<dbReference type="PRINTS" id="PR00465">
    <property type="entry name" value="EP450IV"/>
</dbReference>
<evidence type="ECO:0000256" key="4">
    <source>
        <dbReference type="ARBA" id="ARBA00004406"/>
    </source>
</evidence>
<evidence type="ECO:0000313" key="18">
    <source>
        <dbReference type="Proteomes" id="UP000324832"/>
    </source>
</evidence>
<dbReference type="AlphaFoldDB" id="A0A5E4PVQ5"/>
<evidence type="ECO:0000256" key="16">
    <source>
        <dbReference type="SAM" id="Phobius"/>
    </source>
</evidence>
<evidence type="ECO:0000256" key="3">
    <source>
        <dbReference type="ARBA" id="ARBA00004174"/>
    </source>
</evidence>
<organism evidence="17 18">
    <name type="scientific">Leptidea sinapis</name>
    <dbReference type="NCBI Taxonomy" id="189913"/>
    <lineage>
        <taxon>Eukaryota</taxon>
        <taxon>Metazoa</taxon>
        <taxon>Ecdysozoa</taxon>
        <taxon>Arthropoda</taxon>
        <taxon>Hexapoda</taxon>
        <taxon>Insecta</taxon>
        <taxon>Pterygota</taxon>
        <taxon>Neoptera</taxon>
        <taxon>Endopterygota</taxon>
        <taxon>Lepidoptera</taxon>
        <taxon>Glossata</taxon>
        <taxon>Ditrysia</taxon>
        <taxon>Papilionoidea</taxon>
        <taxon>Pieridae</taxon>
        <taxon>Dismorphiinae</taxon>
        <taxon>Leptidea</taxon>
    </lineage>
</organism>
<evidence type="ECO:0000256" key="15">
    <source>
        <dbReference type="ARBA" id="ARBA00047827"/>
    </source>
</evidence>
<evidence type="ECO:0000256" key="14">
    <source>
        <dbReference type="ARBA" id="ARBA00023136"/>
    </source>
</evidence>
<evidence type="ECO:0000313" key="17">
    <source>
        <dbReference type="EMBL" id="VVC90086.1"/>
    </source>
</evidence>
<keyword evidence="12" id="KW-0408">Iron</keyword>
<keyword evidence="16" id="KW-0812">Transmembrane</keyword>